<evidence type="ECO:0000256" key="3">
    <source>
        <dbReference type="ARBA" id="ARBA00022846"/>
    </source>
</evidence>
<evidence type="ECO:0000256" key="7">
    <source>
        <dbReference type="ARBA" id="ARBA00035003"/>
    </source>
</evidence>
<evidence type="ECO:0000256" key="1">
    <source>
        <dbReference type="ARBA" id="ARBA00004611"/>
    </source>
</evidence>
<keyword evidence="6" id="KW-0966">Cell projection</keyword>
<dbReference type="GO" id="GO:0005930">
    <property type="term" value="C:axoneme"/>
    <property type="evidence" value="ECO:0007669"/>
    <property type="project" value="UniProtKB-ARBA"/>
</dbReference>
<keyword evidence="9" id="KW-1133">Transmembrane helix</keyword>
<gene>
    <name evidence="10" type="primary">aadacl4</name>
</gene>
<keyword evidence="5" id="KW-0206">Cytoskeleton</keyword>
<sequence length="228" mass="26377">MFKMDSMGLSVSLTMEAFLFLLGNLRLIALLVILRMLKFRTRYQPKQDSCYNIDFVSFPDSKPDRIFTRSIVKKLEGLPKCHLLSHHGEPKHKHLVSLYDDHYLRSGKSKLPTLRSYDGNRLAWVPEQSDYPTADPPTNFGLFQAKEKQWREQFSEDHKSLYSASYKQPPTSAYSTVRFGVAPRVLSSTMYPSNNNNKSMNFREYRHLQVPGYPVPHTHVNQPAGFMT</sequence>
<comment type="function">
    <text evidence="7">Microtubule inner protein (MIP) part of the dynein-decorated doublet microtubules (DMTs) in cilia axoneme, which is required for motile cilia beating.</text>
</comment>
<evidence type="ECO:0000256" key="5">
    <source>
        <dbReference type="ARBA" id="ARBA00023212"/>
    </source>
</evidence>
<accession>A0A6I8QBG8</accession>
<dbReference type="Bgee" id="ENSXETG00000001384">
    <property type="expression patterns" value="Expressed in mesonephros and 5 other cell types or tissues"/>
</dbReference>
<proteinExistence type="predicted"/>
<dbReference type="AlphaFoldDB" id="A0A6I8QBG8"/>
<keyword evidence="2" id="KW-0963">Cytoplasm</keyword>
<organism evidence="10">
    <name type="scientific">Xenopus tropicalis</name>
    <name type="common">Western clawed frog</name>
    <name type="synonym">Silurana tropicalis</name>
    <dbReference type="NCBI Taxonomy" id="8364"/>
    <lineage>
        <taxon>Eukaryota</taxon>
        <taxon>Metazoa</taxon>
        <taxon>Chordata</taxon>
        <taxon>Craniata</taxon>
        <taxon>Vertebrata</taxon>
        <taxon>Euteleostomi</taxon>
        <taxon>Amphibia</taxon>
        <taxon>Batrachia</taxon>
        <taxon>Anura</taxon>
        <taxon>Pipoidea</taxon>
        <taxon>Pipidae</taxon>
        <taxon>Xenopodinae</taxon>
        <taxon>Xenopus</taxon>
        <taxon>Silurana</taxon>
    </lineage>
</organism>
<evidence type="ECO:0000256" key="6">
    <source>
        <dbReference type="ARBA" id="ARBA00023273"/>
    </source>
</evidence>
<comment type="subunit">
    <text evidence="8">Microtubule inner protein component of sperm flagellar doublet microtubules.</text>
</comment>
<dbReference type="PANTHER" id="PTHR31180">
    <property type="entry name" value="CILIA- AND FLAGELLA-ASSOCIATED PROTEIN 107-RELATED"/>
    <property type="match status" value="1"/>
</dbReference>
<reference evidence="10" key="2">
    <citation type="submission" date="2020-05" db="UniProtKB">
        <authorList>
            <consortium name="Ensembl"/>
        </authorList>
    </citation>
    <scope>IDENTIFICATION</scope>
</reference>
<keyword evidence="3" id="KW-0282">Flagellum</keyword>
<keyword evidence="9" id="KW-0812">Transmembrane</keyword>
<feature type="transmembrane region" description="Helical" evidence="9">
    <location>
        <begin position="17"/>
        <end position="37"/>
    </location>
</feature>
<dbReference type="Ensembl" id="ENSXETT00000094118">
    <property type="protein sequence ID" value="ENSXETP00000066889"/>
    <property type="gene ID" value="ENSXETG00000001384"/>
</dbReference>
<dbReference type="InterPro" id="IPR054709">
    <property type="entry name" value="CFAP107"/>
</dbReference>
<dbReference type="InterPro" id="IPR037662">
    <property type="entry name" value="CFAP68/107"/>
</dbReference>
<dbReference type="GO" id="GO:0030317">
    <property type="term" value="P:flagellated sperm motility"/>
    <property type="evidence" value="ECO:0007669"/>
    <property type="project" value="InterPro"/>
</dbReference>
<comment type="subcellular location">
    <subcellularLocation>
        <location evidence="1">Cytoplasm</location>
        <location evidence="1">Cytoskeleton</location>
        <location evidence="1">Flagellum axoneme</location>
    </subcellularLocation>
</comment>
<keyword evidence="4" id="KW-0969">Cilium</keyword>
<evidence type="ECO:0000256" key="4">
    <source>
        <dbReference type="ARBA" id="ARBA00023069"/>
    </source>
</evidence>
<reference evidence="10" key="1">
    <citation type="journal article" date="2010" name="Science">
        <title>The genome of the Western clawed frog Xenopus tropicalis.</title>
        <authorList>
            <person name="Hellsten U."/>
            <person name="Harland R.M."/>
            <person name="Gilchrist M.J."/>
            <person name="Hendrix D."/>
            <person name="Jurka J."/>
            <person name="Kapitonov V."/>
            <person name="Ovcharenko I."/>
            <person name="Putnam N.H."/>
            <person name="Shu S."/>
            <person name="Taher L."/>
            <person name="Blitz I.L."/>
            <person name="Blumberg B."/>
            <person name="Dichmann D.S."/>
            <person name="Dubchak I."/>
            <person name="Amaya E."/>
            <person name="Detter J.C."/>
            <person name="Fletcher R."/>
            <person name="Gerhard D.S."/>
            <person name="Goodstein D."/>
            <person name="Graves T."/>
            <person name="Grigoriev I.V."/>
            <person name="Grimwood J."/>
            <person name="Kawashima T."/>
            <person name="Lindquist E."/>
            <person name="Lucas S.M."/>
            <person name="Mead P.E."/>
            <person name="Mitros T."/>
            <person name="Ogino H."/>
            <person name="Ohta Y."/>
            <person name="Poliakov A.V."/>
            <person name="Pollet N."/>
            <person name="Robert J."/>
            <person name="Salamov A."/>
            <person name="Sater A.K."/>
            <person name="Schmutz J."/>
            <person name="Terry A."/>
            <person name="Vize P.D."/>
            <person name="Warren W.C."/>
            <person name="Wells D."/>
            <person name="Wills A."/>
            <person name="Wilson R.K."/>
            <person name="Zimmerman L.B."/>
            <person name="Zorn A.M."/>
            <person name="Grainger R."/>
            <person name="Grammer T."/>
            <person name="Khokha M.K."/>
            <person name="Richardson P.M."/>
            <person name="Rokhsar D.S."/>
        </authorList>
    </citation>
    <scope>NUCLEOTIDE SEQUENCE [LARGE SCALE GENOMIC DNA]</scope>
    <source>
        <strain evidence="10">Nigerian</strain>
    </source>
</reference>
<evidence type="ECO:0000256" key="8">
    <source>
        <dbReference type="ARBA" id="ARBA00046435"/>
    </source>
</evidence>
<dbReference type="PANTHER" id="PTHR31180:SF2">
    <property type="entry name" value="CILIA- AND FLAGELLA-ASSOCIATED PROTEIN 107"/>
    <property type="match status" value="1"/>
</dbReference>
<evidence type="ECO:0000313" key="10">
    <source>
        <dbReference type="Ensembl" id="ENSXETP00000066889"/>
    </source>
</evidence>
<name>A0A6I8QBG8_XENTR</name>
<protein>
    <submittedName>
        <fullName evidence="10">Arylacetamide deacetylase-like 4</fullName>
    </submittedName>
</protein>
<keyword evidence="9" id="KW-0472">Membrane</keyword>
<dbReference type="Pfam" id="PF22595">
    <property type="entry name" value="CFAP107"/>
    <property type="match status" value="1"/>
</dbReference>
<dbReference type="GeneTree" id="ENSGT00940000163565"/>
<dbReference type="Xenbase" id="XB-GENE-967822">
    <property type="gene designation" value="aadacl4"/>
</dbReference>
<evidence type="ECO:0000256" key="2">
    <source>
        <dbReference type="ARBA" id="ARBA00022490"/>
    </source>
</evidence>
<evidence type="ECO:0000256" key="9">
    <source>
        <dbReference type="SAM" id="Phobius"/>
    </source>
</evidence>